<gene>
    <name evidence="1" type="ORF">HMPREF9448_00762</name>
</gene>
<proteinExistence type="predicted"/>
<keyword evidence="2" id="KW-1185">Reference proteome</keyword>
<protein>
    <submittedName>
        <fullName evidence="1">Uncharacterized protein</fullName>
    </submittedName>
</protein>
<dbReference type="HOGENOM" id="CLU_2630968_0_0_10"/>
<dbReference type="STRING" id="742726.HMPREF9448_00762"/>
<comment type="caution">
    <text evidence="1">The sequence shown here is derived from an EMBL/GenBank/DDBJ whole genome shotgun (WGS) entry which is preliminary data.</text>
</comment>
<accession>K0X4N4</accession>
<evidence type="ECO:0000313" key="2">
    <source>
        <dbReference type="Proteomes" id="UP000006044"/>
    </source>
</evidence>
<evidence type="ECO:0000313" key="1">
    <source>
        <dbReference type="EMBL" id="EJZ65381.1"/>
    </source>
</evidence>
<dbReference type="Proteomes" id="UP000006044">
    <property type="component" value="Unassembled WGS sequence"/>
</dbReference>
<dbReference type="AlphaFoldDB" id="K0X4N4"/>
<sequence>MFYIEQSSKLTISIEPSKHNSQYNTNKVPIQTRSATYFIALFPVNKSSGTILPKAKFNHATFCRPGILAIFETRKQL</sequence>
<organism evidence="1 2">
    <name type="scientific">Barnesiella intestinihominis YIT 11860</name>
    <dbReference type="NCBI Taxonomy" id="742726"/>
    <lineage>
        <taxon>Bacteria</taxon>
        <taxon>Pseudomonadati</taxon>
        <taxon>Bacteroidota</taxon>
        <taxon>Bacteroidia</taxon>
        <taxon>Bacteroidales</taxon>
        <taxon>Barnesiellaceae</taxon>
        <taxon>Barnesiella</taxon>
    </lineage>
</organism>
<reference evidence="1 2" key="1">
    <citation type="submission" date="2012-08" db="EMBL/GenBank/DDBJ databases">
        <title>The Genome Sequence of Barnesiella intestinihominis YIT 11860.</title>
        <authorList>
            <consortium name="The Broad Institute Genome Sequencing Platform"/>
            <person name="Earl A."/>
            <person name="Ward D."/>
            <person name="Feldgarden M."/>
            <person name="Gevers D."/>
            <person name="Morotomi M."/>
            <person name="Walker B."/>
            <person name="Young S.K."/>
            <person name="Zeng Q."/>
            <person name="Gargeya S."/>
            <person name="Fitzgerald M."/>
            <person name="Haas B."/>
            <person name="Abouelleil A."/>
            <person name="Alvarado L."/>
            <person name="Arachchi H.M."/>
            <person name="Berlin A.M."/>
            <person name="Chapman S.B."/>
            <person name="Goldberg J."/>
            <person name="Griggs A."/>
            <person name="Gujja S."/>
            <person name="Hansen M."/>
            <person name="Howarth C."/>
            <person name="Imamovic A."/>
            <person name="Larimer J."/>
            <person name="McCowen C."/>
            <person name="Montmayeur A."/>
            <person name="Murphy C."/>
            <person name="Neiman D."/>
            <person name="Pearson M."/>
            <person name="Priest M."/>
            <person name="Roberts A."/>
            <person name="Saif S."/>
            <person name="Shea T."/>
            <person name="Sisk P."/>
            <person name="Sykes S."/>
            <person name="Wortman J."/>
            <person name="Nusbaum C."/>
            <person name="Birren B."/>
        </authorList>
    </citation>
    <scope>NUCLEOTIDE SEQUENCE [LARGE SCALE GENOMIC DNA]</scope>
    <source>
        <strain evidence="1 2">YIT 11860</strain>
    </source>
</reference>
<name>K0X4N4_9BACT</name>
<dbReference type="EMBL" id="ADLE01000006">
    <property type="protein sequence ID" value="EJZ65381.1"/>
    <property type="molecule type" value="Genomic_DNA"/>
</dbReference>